<dbReference type="EMBL" id="JALJOQ010000208">
    <property type="protein sequence ID" value="KAK9789396.1"/>
    <property type="molecule type" value="Genomic_DNA"/>
</dbReference>
<feature type="domain" description="Hedgehog protein Hint" evidence="2">
    <location>
        <begin position="123"/>
        <end position="203"/>
    </location>
</feature>
<keyword evidence="1" id="KW-0732">Signal</keyword>
<proteinExistence type="predicted"/>
<dbReference type="SUPFAM" id="SSF51294">
    <property type="entry name" value="Hedgehog/intein (Hint) domain"/>
    <property type="match status" value="1"/>
</dbReference>
<dbReference type="CDD" id="cd00081">
    <property type="entry name" value="Hint"/>
    <property type="match status" value="1"/>
</dbReference>
<protein>
    <recommendedName>
        <fullName evidence="2">Hedgehog protein Hint domain-containing protein</fullName>
    </recommendedName>
</protein>
<organism evidence="3 4">
    <name type="scientific">Symbiochloris irregularis</name>
    <dbReference type="NCBI Taxonomy" id="706552"/>
    <lineage>
        <taxon>Eukaryota</taxon>
        <taxon>Viridiplantae</taxon>
        <taxon>Chlorophyta</taxon>
        <taxon>core chlorophytes</taxon>
        <taxon>Trebouxiophyceae</taxon>
        <taxon>Trebouxiales</taxon>
        <taxon>Trebouxiaceae</taxon>
        <taxon>Symbiochloris</taxon>
    </lineage>
</organism>
<dbReference type="InterPro" id="IPR001767">
    <property type="entry name" value="Hedgehog_Hint"/>
</dbReference>
<evidence type="ECO:0000313" key="4">
    <source>
        <dbReference type="Proteomes" id="UP001465755"/>
    </source>
</evidence>
<accession>A0AAW1NLZ6</accession>
<sequence>MEGRNWMAVTAAVLCLATDLAFSVNGSSLQLVPVNVASSADCSSDATAPIILSFVGSPNTATQATITIAEGNIEVQAGTGGTVVLNITSTTTEGSSSVTCTATYKVQSGTILGVSSSSSSSGTGSSKSSCFPASAVVSTPAGQKLMRNLRLGDEVLVGGPATAPHFEKIFLWSHRDASARATFVEIETASGSTLHLTAGHYLF</sequence>
<gene>
    <name evidence="3" type="ORF">WJX73_002304</name>
</gene>
<feature type="chain" id="PRO_5043620829" description="Hedgehog protein Hint domain-containing protein" evidence="1">
    <location>
        <begin position="24"/>
        <end position="203"/>
    </location>
</feature>
<evidence type="ECO:0000313" key="3">
    <source>
        <dbReference type="EMBL" id="KAK9789396.1"/>
    </source>
</evidence>
<dbReference type="Proteomes" id="UP001465755">
    <property type="component" value="Unassembled WGS sequence"/>
</dbReference>
<dbReference type="PANTHER" id="PTHR46706:SF12">
    <property type="entry name" value="PROTEIN QUA-1-RELATED"/>
    <property type="match status" value="1"/>
</dbReference>
<dbReference type="InterPro" id="IPR036844">
    <property type="entry name" value="Hint_dom_sf"/>
</dbReference>
<evidence type="ECO:0000256" key="1">
    <source>
        <dbReference type="SAM" id="SignalP"/>
    </source>
</evidence>
<comment type="caution">
    <text evidence="3">The sequence shown here is derived from an EMBL/GenBank/DDBJ whole genome shotgun (WGS) entry which is preliminary data.</text>
</comment>
<evidence type="ECO:0000259" key="2">
    <source>
        <dbReference type="Pfam" id="PF01079"/>
    </source>
</evidence>
<keyword evidence="4" id="KW-1185">Reference proteome</keyword>
<dbReference type="AlphaFoldDB" id="A0AAW1NLZ6"/>
<dbReference type="GO" id="GO:0016540">
    <property type="term" value="P:protein autoprocessing"/>
    <property type="evidence" value="ECO:0007669"/>
    <property type="project" value="InterPro"/>
</dbReference>
<dbReference type="Pfam" id="PF01079">
    <property type="entry name" value="Hint"/>
    <property type="match status" value="1"/>
</dbReference>
<dbReference type="PANTHER" id="PTHR46706">
    <property type="entry name" value="PROTEIN QUA-1-RELATED"/>
    <property type="match status" value="1"/>
</dbReference>
<feature type="signal peptide" evidence="1">
    <location>
        <begin position="1"/>
        <end position="23"/>
    </location>
</feature>
<dbReference type="Gene3D" id="2.170.16.10">
    <property type="entry name" value="Hedgehog/Intein (Hint) domain"/>
    <property type="match status" value="1"/>
</dbReference>
<dbReference type="InterPro" id="IPR052140">
    <property type="entry name" value="Dev_Signal_Hedgehog-like"/>
</dbReference>
<name>A0AAW1NLZ6_9CHLO</name>
<reference evidence="3 4" key="1">
    <citation type="journal article" date="2024" name="Nat. Commun.">
        <title>Phylogenomics reveals the evolutionary origins of lichenization in chlorophyte algae.</title>
        <authorList>
            <person name="Puginier C."/>
            <person name="Libourel C."/>
            <person name="Otte J."/>
            <person name="Skaloud P."/>
            <person name="Haon M."/>
            <person name="Grisel S."/>
            <person name="Petersen M."/>
            <person name="Berrin J.G."/>
            <person name="Delaux P.M."/>
            <person name="Dal Grande F."/>
            <person name="Keller J."/>
        </authorList>
    </citation>
    <scope>NUCLEOTIDE SEQUENCE [LARGE SCALE GENOMIC DNA]</scope>
    <source>
        <strain evidence="3 4">SAG 2036</strain>
    </source>
</reference>